<keyword evidence="2" id="KW-1185">Reference proteome</keyword>
<reference evidence="1 2" key="1">
    <citation type="submission" date="2022-03" db="EMBL/GenBank/DDBJ databases">
        <authorList>
            <person name="Nunn A."/>
            <person name="Chopra R."/>
            <person name="Nunn A."/>
            <person name="Contreras Garrido A."/>
        </authorList>
    </citation>
    <scope>NUCLEOTIDE SEQUENCE [LARGE SCALE GENOMIC DNA]</scope>
</reference>
<protein>
    <submittedName>
        <fullName evidence="1">Uncharacterized protein</fullName>
    </submittedName>
</protein>
<gene>
    <name evidence="1" type="ORF">TAV2_LOCUS9658</name>
</gene>
<sequence>MGLTCSID</sequence>
<evidence type="ECO:0000313" key="2">
    <source>
        <dbReference type="Proteomes" id="UP000836841"/>
    </source>
</evidence>
<proteinExistence type="predicted"/>
<name>A0AAU9S6C9_THLAR</name>
<dbReference type="Proteomes" id="UP000836841">
    <property type="component" value="Chromosome 3"/>
</dbReference>
<dbReference type="EMBL" id="OU466859">
    <property type="protein sequence ID" value="CAH2055336.1"/>
    <property type="molecule type" value="Genomic_DNA"/>
</dbReference>
<evidence type="ECO:0000313" key="1">
    <source>
        <dbReference type="EMBL" id="CAH2055336.1"/>
    </source>
</evidence>
<organism evidence="1 2">
    <name type="scientific">Thlaspi arvense</name>
    <name type="common">Field penny-cress</name>
    <dbReference type="NCBI Taxonomy" id="13288"/>
    <lineage>
        <taxon>Eukaryota</taxon>
        <taxon>Viridiplantae</taxon>
        <taxon>Streptophyta</taxon>
        <taxon>Embryophyta</taxon>
        <taxon>Tracheophyta</taxon>
        <taxon>Spermatophyta</taxon>
        <taxon>Magnoliopsida</taxon>
        <taxon>eudicotyledons</taxon>
        <taxon>Gunneridae</taxon>
        <taxon>Pentapetalae</taxon>
        <taxon>rosids</taxon>
        <taxon>malvids</taxon>
        <taxon>Brassicales</taxon>
        <taxon>Brassicaceae</taxon>
        <taxon>Thlaspideae</taxon>
        <taxon>Thlaspi</taxon>
    </lineage>
</organism>
<accession>A0AAU9S6C9</accession>